<sequence length="260" mass="29463">MAAGIPQEKAEEYIAQFSAKLVNGESVDHFTYKRVSTELNATNTSASLVASGYLEVLFGNEQEALEIFRLSLDPQVNDFFLAQHFYEFLKLTFNFLELSKVAYILAEKYPSKMFSQIAYSNAYRFGERSHLSRFFDEHIKLLSDAEGRQKAMKHKDELLSELDGAFDASQSTHEQFDLLASIIWSVVKEFKAITGYVQLSDRGNGCYIVDIKGKSPKEIAKMNFALADKVCEEDKLDKCRLLARFSSPRQLHTGVSYVGN</sequence>
<dbReference type="Proteomes" id="UP000585363">
    <property type="component" value="Unassembled WGS sequence"/>
</dbReference>
<organism evidence="1 2">
    <name type="scientific">Rouxiella aceris</name>
    <dbReference type="NCBI Taxonomy" id="2703884"/>
    <lineage>
        <taxon>Bacteria</taxon>
        <taxon>Pseudomonadati</taxon>
        <taxon>Pseudomonadota</taxon>
        <taxon>Gammaproteobacteria</taxon>
        <taxon>Enterobacterales</taxon>
        <taxon>Yersiniaceae</taxon>
        <taxon>Rouxiella</taxon>
    </lineage>
</organism>
<accession>A0A848MI76</accession>
<dbReference type="AlphaFoldDB" id="A0A848MI76"/>
<dbReference type="EMBL" id="JAADJU010000004">
    <property type="protein sequence ID" value="NMP26839.1"/>
    <property type="molecule type" value="Genomic_DNA"/>
</dbReference>
<protein>
    <submittedName>
        <fullName evidence="1">Uncharacterized protein</fullName>
    </submittedName>
</protein>
<proteinExistence type="predicted"/>
<dbReference type="RefSeq" id="WP_169402547.1">
    <property type="nucleotide sequence ID" value="NZ_JAADJU010000004.1"/>
</dbReference>
<keyword evidence="2" id="KW-1185">Reference proteome</keyword>
<gene>
    <name evidence="1" type="ORF">GW590_08180</name>
</gene>
<evidence type="ECO:0000313" key="2">
    <source>
        <dbReference type="Proteomes" id="UP000585363"/>
    </source>
</evidence>
<comment type="caution">
    <text evidence="1">The sequence shown here is derived from an EMBL/GenBank/DDBJ whole genome shotgun (WGS) entry which is preliminary data.</text>
</comment>
<reference evidence="1 2" key="2">
    <citation type="submission" date="2020-06" db="EMBL/GenBank/DDBJ databases">
        <title>Polyphasic characterization of a Rahnella strain isolated from tree sap.</title>
        <authorList>
            <person name="Kim I.S."/>
        </authorList>
    </citation>
    <scope>NUCLEOTIDE SEQUENCE [LARGE SCALE GENOMIC DNA]</scope>
    <source>
        <strain evidence="1 2">SAP-1</strain>
    </source>
</reference>
<evidence type="ECO:0000313" key="1">
    <source>
        <dbReference type="EMBL" id="NMP26839.1"/>
    </source>
</evidence>
<name>A0A848MI76_9GAMM</name>
<reference evidence="1 2" key="1">
    <citation type="submission" date="2020-01" db="EMBL/GenBank/DDBJ databases">
        <authorList>
            <person name="Lee S.D."/>
        </authorList>
    </citation>
    <scope>NUCLEOTIDE SEQUENCE [LARGE SCALE GENOMIC DNA]</scope>
    <source>
        <strain evidence="1 2">SAP-1</strain>
    </source>
</reference>